<evidence type="ECO:0000256" key="1">
    <source>
        <dbReference type="SAM" id="SignalP"/>
    </source>
</evidence>
<organism evidence="2 3">
    <name type="scientific">Gemmatimonas phototrophica</name>
    <dbReference type="NCBI Taxonomy" id="1379270"/>
    <lineage>
        <taxon>Bacteria</taxon>
        <taxon>Pseudomonadati</taxon>
        <taxon>Gemmatimonadota</taxon>
        <taxon>Gemmatimonadia</taxon>
        <taxon>Gemmatimonadales</taxon>
        <taxon>Gemmatimonadaceae</taxon>
        <taxon>Gemmatimonas</taxon>
    </lineage>
</organism>
<feature type="chain" id="PRO_5007507021" description="Nuclear transport factor 2 family protein" evidence="1">
    <location>
        <begin position="27"/>
        <end position="166"/>
    </location>
</feature>
<reference evidence="2 3" key="1">
    <citation type="journal article" date="2014" name="Proc. Natl. Acad. Sci. U.S.A.">
        <title>Functional type 2 photosynthetic reaction centers found in the rare bacterial phylum Gemmatimonadetes.</title>
        <authorList>
            <person name="Zeng Y."/>
            <person name="Feng F."/>
            <person name="Medova H."/>
            <person name="Dean J."/>
            <person name="Koblizek M."/>
        </authorList>
    </citation>
    <scope>NUCLEOTIDE SEQUENCE [LARGE SCALE GENOMIC DNA]</scope>
    <source>
        <strain evidence="2 3">AP64</strain>
    </source>
</reference>
<keyword evidence="3" id="KW-1185">Reference proteome</keyword>
<accession>A0A143BPH0</accession>
<protein>
    <recommendedName>
        <fullName evidence="4">Nuclear transport factor 2 family protein</fullName>
    </recommendedName>
</protein>
<sequence>MARVAPVLLASALLTALPAVTVRAQAASGAAEESAAIMSVVTTLFDGMRKGDSSMVRSVFDPRVRMITVTMRNGARRTTVEMGADNFAKAVGTPHADVWDERIRNERVSVDGDLASVWVDYAFFAGPKFSHCGIDHFLLVRNDSGAWQILELSDTRRTTGCEQWTR</sequence>
<dbReference type="SUPFAM" id="SSF54427">
    <property type="entry name" value="NTF2-like"/>
    <property type="match status" value="1"/>
</dbReference>
<dbReference type="AlphaFoldDB" id="A0A143BPH0"/>
<proteinExistence type="predicted"/>
<dbReference type="EMBL" id="CP011454">
    <property type="protein sequence ID" value="AMW06936.1"/>
    <property type="molecule type" value="Genomic_DNA"/>
</dbReference>
<dbReference type="STRING" id="1379270.GEMMAAP_16090"/>
<evidence type="ECO:0008006" key="4">
    <source>
        <dbReference type="Google" id="ProtNLM"/>
    </source>
</evidence>
<dbReference type="InterPro" id="IPR039437">
    <property type="entry name" value="FrzH/put_lumazine-bd"/>
</dbReference>
<dbReference type="eggNOG" id="ENOG5032SDI">
    <property type="taxonomic scope" value="Bacteria"/>
</dbReference>
<dbReference type="Proteomes" id="UP000076404">
    <property type="component" value="Chromosome"/>
</dbReference>
<dbReference type="InterPro" id="IPR032710">
    <property type="entry name" value="NTF2-like_dom_sf"/>
</dbReference>
<gene>
    <name evidence="2" type="ORF">GEMMAAP_16090</name>
</gene>
<evidence type="ECO:0000313" key="2">
    <source>
        <dbReference type="EMBL" id="AMW06936.1"/>
    </source>
</evidence>
<dbReference type="KEGG" id="gph:GEMMAAP_16090"/>
<dbReference type="Pfam" id="PF12893">
    <property type="entry name" value="Lumazine_bd_2"/>
    <property type="match status" value="1"/>
</dbReference>
<keyword evidence="1" id="KW-0732">Signal</keyword>
<name>A0A143BPH0_9BACT</name>
<dbReference type="Gene3D" id="3.10.450.50">
    <property type="match status" value="1"/>
</dbReference>
<reference evidence="2 3" key="2">
    <citation type="journal article" date="2016" name="Environ. Microbiol. Rep.">
        <title>Metagenomic evidence for the presence of phototrophic Gemmatimonadetes bacteria in diverse environments.</title>
        <authorList>
            <person name="Zeng Y."/>
            <person name="Baumbach J."/>
            <person name="Barbosa E.G."/>
            <person name="Azevedo V."/>
            <person name="Zhang C."/>
            <person name="Koblizek M."/>
        </authorList>
    </citation>
    <scope>NUCLEOTIDE SEQUENCE [LARGE SCALE GENOMIC DNA]</scope>
    <source>
        <strain evidence="2 3">AP64</strain>
    </source>
</reference>
<feature type="signal peptide" evidence="1">
    <location>
        <begin position="1"/>
        <end position="26"/>
    </location>
</feature>
<evidence type="ECO:0000313" key="3">
    <source>
        <dbReference type="Proteomes" id="UP000076404"/>
    </source>
</evidence>